<dbReference type="InterPro" id="IPR012340">
    <property type="entry name" value="NA-bd_OB-fold"/>
</dbReference>
<evidence type="ECO:0000313" key="11">
    <source>
        <dbReference type="RefSeq" id="WP_051379080.1"/>
    </source>
</evidence>
<dbReference type="InterPro" id="IPR022572">
    <property type="entry name" value="DNA_rep/recomb_RecO_N"/>
</dbReference>
<dbReference type="Gene3D" id="2.40.50.140">
    <property type="entry name" value="Nucleic acid-binding proteins"/>
    <property type="match status" value="1"/>
</dbReference>
<reference evidence="11" key="2">
    <citation type="submission" date="2025-08" db="UniProtKB">
        <authorList>
            <consortium name="RefSeq"/>
        </authorList>
    </citation>
    <scope>IDENTIFICATION</scope>
</reference>
<evidence type="ECO:0000256" key="6">
    <source>
        <dbReference type="ARBA" id="ARBA00033409"/>
    </source>
</evidence>
<dbReference type="InterPro" id="IPR042242">
    <property type="entry name" value="RecO_C"/>
</dbReference>
<dbReference type="SUPFAM" id="SSF50249">
    <property type="entry name" value="Nucleic acid-binding proteins"/>
    <property type="match status" value="1"/>
</dbReference>
<dbReference type="HAMAP" id="MF_00201">
    <property type="entry name" value="RecO"/>
    <property type="match status" value="1"/>
</dbReference>
<keyword evidence="5 7" id="KW-0234">DNA repair</keyword>
<dbReference type="GO" id="GO:0043590">
    <property type="term" value="C:bacterial nucleoid"/>
    <property type="evidence" value="ECO:0007669"/>
    <property type="project" value="TreeGrafter"/>
</dbReference>
<name>A0A9U5H0B9_9BURK</name>
<dbReference type="RefSeq" id="WP_051379080.1">
    <property type="nucleotide sequence ID" value="NZ_KI519499.1"/>
</dbReference>
<dbReference type="GO" id="GO:0006310">
    <property type="term" value="P:DNA recombination"/>
    <property type="evidence" value="ECO:0007669"/>
    <property type="project" value="UniProtKB-UniRule"/>
</dbReference>
<feature type="domain" description="DNA replication/recombination mediator RecO N-terminal" evidence="9">
    <location>
        <begin position="44"/>
        <end position="115"/>
    </location>
</feature>
<evidence type="ECO:0000256" key="4">
    <source>
        <dbReference type="ARBA" id="ARBA00023172"/>
    </source>
</evidence>
<dbReference type="Pfam" id="PF11967">
    <property type="entry name" value="RecO_N"/>
    <property type="match status" value="1"/>
</dbReference>
<dbReference type="Pfam" id="PF02565">
    <property type="entry name" value="RecO_C"/>
    <property type="match status" value="1"/>
</dbReference>
<comment type="function">
    <text evidence="7">Involved in DNA repair and RecF pathway recombination.</text>
</comment>
<evidence type="ECO:0000259" key="9">
    <source>
        <dbReference type="Pfam" id="PF11967"/>
    </source>
</evidence>
<evidence type="ECO:0000256" key="2">
    <source>
        <dbReference type="ARBA" id="ARBA00021310"/>
    </source>
</evidence>
<proteinExistence type="inferred from homology"/>
<dbReference type="Gene3D" id="1.20.1440.120">
    <property type="entry name" value="Recombination protein O, C-terminal domain"/>
    <property type="match status" value="1"/>
</dbReference>
<comment type="similarity">
    <text evidence="1 7">Belongs to the RecO family.</text>
</comment>
<organism evidence="10 11">
    <name type="scientific">Derxia gummosa DSM 723</name>
    <dbReference type="NCBI Taxonomy" id="1121388"/>
    <lineage>
        <taxon>Bacteria</taxon>
        <taxon>Pseudomonadati</taxon>
        <taxon>Pseudomonadota</taxon>
        <taxon>Betaproteobacteria</taxon>
        <taxon>Burkholderiales</taxon>
        <taxon>Alcaligenaceae</taxon>
        <taxon>Derxia</taxon>
    </lineage>
</organism>
<evidence type="ECO:0000313" key="10">
    <source>
        <dbReference type="Proteomes" id="UP000675920"/>
    </source>
</evidence>
<dbReference type="SUPFAM" id="SSF57863">
    <property type="entry name" value="ArfGap/RecO-like zinc finger"/>
    <property type="match status" value="1"/>
</dbReference>
<dbReference type="AlphaFoldDB" id="A0A9U5H0B9"/>
<evidence type="ECO:0000256" key="8">
    <source>
        <dbReference type="SAM" id="MobiDB-lite"/>
    </source>
</evidence>
<dbReference type="PANTHER" id="PTHR33991">
    <property type="entry name" value="DNA REPAIR PROTEIN RECO"/>
    <property type="match status" value="1"/>
</dbReference>
<feature type="region of interest" description="Disordered" evidence="8">
    <location>
        <begin position="19"/>
        <end position="42"/>
    </location>
</feature>
<protein>
    <recommendedName>
        <fullName evidence="2 7">DNA repair protein RecO</fullName>
    </recommendedName>
    <alternativeName>
        <fullName evidence="6 7">Recombination protein O</fullName>
    </alternativeName>
</protein>
<dbReference type="Proteomes" id="UP000675920">
    <property type="component" value="Unplaced"/>
</dbReference>
<keyword evidence="4 7" id="KW-0233">DNA recombination</keyword>
<gene>
    <name evidence="7 11" type="primary">recO</name>
</gene>
<accession>A0A9U5H0B9</accession>
<reference evidence="11" key="1">
    <citation type="journal article" date="1989" name="J. Bacteriol.">
        <title>Molecular analysis of the Escherichia coli recO gene.</title>
        <authorList>
            <person name="Morrison P.T."/>
            <person name="Lovett S.T."/>
            <person name="Gilson L.E."/>
            <person name="Kolodner R."/>
        </authorList>
    </citation>
    <scope>NUCLEOTIDE SEQUENCE</scope>
</reference>
<evidence type="ECO:0000256" key="3">
    <source>
        <dbReference type="ARBA" id="ARBA00022763"/>
    </source>
</evidence>
<keyword evidence="10" id="KW-1185">Reference proteome</keyword>
<dbReference type="PANTHER" id="PTHR33991:SF1">
    <property type="entry name" value="DNA REPAIR PROTEIN RECO"/>
    <property type="match status" value="1"/>
</dbReference>
<evidence type="ECO:0000256" key="5">
    <source>
        <dbReference type="ARBA" id="ARBA00023204"/>
    </source>
</evidence>
<dbReference type="InterPro" id="IPR003717">
    <property type="entry name" value="RecO"/>
</dbReference>
<dbReference type="GO" id="GO:0006302">
    <property type="term" value="P:double-strand break repair"/>
    <property type="evidence" value="ECO:0007669"/>
    <property type="project" value="TreeGrafter"/>
</dbReference>
<evidence type="ECO:0000256" key="7">
    <source>
        <dbReference type="HAMAP-Rule" id="MF_00201"/>
    </source>
</evidence>
<sequence>MTAVPIVTVAATPIAAVPAKPSARPRARRAASSASGRPERVTDAPGYVLHATPYKETSLVLQAFTRDHGRVALVAKGARRPHSALRTVLVSMQPLMLSWSGRGEVKTLTGATWVGGQPALREAALLCGFYMNELLLKLLAREDAHPFLFAGYLLALNELAAGLPQDAVLRRFELLLLREIGYGPRMDRTAADTPVEPERRYLLMPGVGVREARRGDHADHVVVDGKTLLDIEAGDYSDPRTRQQAKILMRQMLAAVLAGRPLNSRQILTELQSL</sequence>
<evidence type="ECO:0000256" key="1">
    <source>
        <dbReference type="ARBA" id="ARBA00007452"/>
    </source>
</evidence>
<keyword evidence="3 7" id="KW-0227">DNA damage</keyword>
<dbReference type="InterPro" id="IPR037278">
    <property type="entry name" value="ARFGAP/RecO"/>
</dbReference>
<dbReference type="NCBIfam" id="TIGR00613">
    <property type="entry name" value="reco"/>
    <property type="match status" value="1"/>
</dbReference>